<organism evidence="1">
    <name type="scientific">Arundo donax</name>
    <name type="common">Giant reed</name>
    <name type="synonym">Donax arundinaceus</name>
    <dbReference type="NCBI Taxonomy" id="35708"/>
    <lineage>
        <taxon>Eukaryota</taxon>
        <taxon>Viridiplantae</taxon>
        <taxon>Streptophyta</taxon>
        <taxon>Embryophyta</taxon>
        <taxon>Tracheophyta</taxon>
        <taxon>Spermatophyta</taxon>
        <taxon>Magnoliopsida</taxon>
        <taxon>Liliopsida</taxon>
        <taxon>Poales</taxon>
        <taxon>Poaceae</taxon>
        <taxon>PACMAD clade</taxon>
        <taxon>Arundinoideae</taxon>
        <taxon>Arundineae</taxon>
        <taxon>Arundo</taxon>
    </lineage>
</organism>
<name>A0A0A9FJK2_ARUDO</name>
<sequence length="22" mass="2364">MAKKARTLSWTCNLKLANGLSG</sequence>
<evidence type="ECO:0000313" key="1">
    <source>
        <dbReference type="EMBL" id="JAE10306.1"/>
    </source>
</evidence>
<protein>
    <submittedName>
        <fullName evidence="1">Uncharacterized protein</fullName>
    </submittedName>
</protein>
<reference evidence="1" key="1">
    <citation type="submission" date="2014-09" db="EMBL/GenBank/DDBJ databases">
        <authorList>
            <person name="Magalhaes I.L.F."/>
            <person name="Oliveira U."/>
            <person name="Santos F.R."/>
            <person name="Vidigal T.H.D.A."/>
            <person name="Brescovit A.D."/>
            <person name="Santos A.J."/>
        </authorList>
    </citation>
    <scope>NUCLEOTIDE SEQUENCE</scope>
    <source>
        <tissue evidence="1">Shoot tissue taken approximately 20 cm above the soil surface</tissue>
    </source>
</reference>
<proteinExistence type="predicted"/>
<dbReference type="EMBL" id="GBRH01187590">
    <property type="protein sequence ID" value="JAE10306.1"/>
    <property type="molecule type" value="Transcribed_RNA"/>
</dbReference>
<reference evidence="1" key="2">
    <citation type="journal article" date="2015" name="Data Brief">
        <title>Shoot transcriptome of the giant reed, Arundo donax.</title>
        <authorList>
            <person name="Barrero R.A."/>
            <person name="Guerrero F.D."/>
            <person name="Moolhuijzen P."/>
            <person name="Goolsby J.A."/>
            <person name="Tidwell J."/>
            <person name="Bellgard S.E."/>
            <person name="Bellgard M.I."/>
        </authorList>
    </citation>
    <scope>NUCLEOTIDE SEQUENCE</scope>
    <source>
        <tissue evidence="1">Shoot tissue taken approximately 20 cm above the soil surface</tissue>
    </source>
</reference>
<accession>A0A0A9FJK2</accession>
<dbReference type="AlphaFoldDB" id="A0A0A9FJK2"/>